<dbReference type="STRING" id="224129.A0A1W4WMA6"/>
<dbReference type="InterPro" id="IPR019354">
    <property type="entry name" value="SMG8-like"/>
</dbReference>
<proteinExistence type="predicted"/>
<dbReference type="KEGG" id="apln:108736948"/>
<dbReference type="InterPro" id="IPR039177">
    <property type="entry name" value="SMG9"/>
</dbReference>
<name>A0A1W4WMA6_AGRPL</name>
<gene>
    <name evidence="2" type="primary">LOC108736948</name>
</gene>
<organism evidence="1 2">
    <name type="scientific">Agrilus planipennis</name>
    <name type="common">Emerald ash borer</name>
    <name type="synonym">Agrilus marcopoli</name>
    <dbReference type="NCBI Taxonomy" id="224129"/>
    <lineage>
        <taxon>Eukaryota</taxon>
        <taxon>Metazoa</taxon>
        <taxon>Ecdysozoa</taxon>
        <taxon>Arthropoda</taxon>
        <taxon>Hexapoda</taxon>
        <taxon>Insecta</taxon>
        <taxon>Pterygota</taxon>
        <taxon>Neoptera</taxon>
        <taxon>Endopterygota</taxon>
        <taxon>Coleoptera</taxon>
        <taxon>Polyphaga</taxon>
        <taxon>Elateriformia</taxon>
        <taxon>Buprestoidea</taxon>
        <taxon>Buprestidae</taxon>
        <taxon>Agrilinae</taxon>
        <taxon>Agrilus</taxon>
    </lineage>
</organism>
<dbReference type="PANTHER" id="PTHR14270">
    <property type="entry name" value="NONSENSE-MEDIATED MRNA DECAY FACTOR SMG9"/>
    <property type="match status" value="1"/>
</dbReference>
<dbReference type="OrthoDB" id="79514at2759"/>
<dbReference type="Proteomes" id="UP000192223">
    <property type="component" value="Unplaced"/>
</dbReference>
<dbReference type="InParanoid" id="A0A1W4WMA6"/>
<dbReference type="AlphaFoldDB" id="A0A1W4WMA6"/>
<protein>
    <submittedName>
        <fullName evidence="2">Protein SMG9-like</fullName>
    </submittedName>
</protein>
<dbReference type="GO" id="GO:0000184">
    <property type="term" value="P:nuclear-transcribed mRNA catabolic process, nonsense-mediated decay"/>
    <property type="evidence" value="ECO:0007669"/>
    <property type="project" value="InterPro"/>
</dbReference>
<dbReference type="GeneID" id="108736948"/>
<sequence>MNLLTHSKITEEIKEELFAFNYDDTSLESVLKAEKKHVKVFKNLDSLSEIEKNLNVTSGIDFYVTNNRIMFLDCQPFGSSVVLEDLIQNENKRLNVIGDFLLLENSEEIQGLQLLAFLLSVCHVVILVQDYFFDSNVVRFFLSAEMLKPTISNPEDEYMEHFPHLILLHNRAQTSDFSPANFKKMQHMYNLMFSKSKCHINSKLGLGSCHLINCLFPEDCSELINLILIPEYSEETEVMYNGHSSLENLIKKLRSNILGCTKYPLTHVQLTEKNWLIYCTKVWDHIKKSNFFVEYDKLLP</sequence>
<dbReference type="PANTHER" id="PTHR14270:SF0">
    <property type="entry name" value="NONSENSE-MEDIATED MRNA DECAY FACTOR SMG9"/>
    <property type="match status" value="1"/>
</dbReference>
<evidence type="ECO:0000313" key="2">
    <source>
        <dbReference type="RefSeq" id="XP_018325066.1"/>
    </source>
</evidence>
<evidence type="ECO:0000313" key="1">
    <source>
        <dbReference type="Proteomes" id="UP000192223"/>
    </source>
</evidence>
<dbReference type="RefSeq" id="XP_018325066.1">
    <property type="nucleotide sequence ID" value="XM_018469564.1"/>
</dbReference>
<keyword evidence="1" id="KW-1185">Reference proteome</keyword>
<reference evidence="2" key="1">
    <citation type="submission" date="2025-08" db="UniProtKB">
        <authorList>
            <consortium name="RefSeq"/>
        </authorList>
    </citation>
    <scope>IDENTIFICATION</scope>
    <source>
        <tissue evidence="2">Entire body</tissue>
    </source>
</reference>
<dbReference type="Pfam" id="PF10220">
    <property type="entry name" value="Smg8_Smg9"/>
    <property type="match status" value="1"/>
</dbReference>
<accession>A0A1W4WMA6</accession>